<protein>
    <submittedName>
        <fullName evidence="1">Uncharacterized protein</fullName>
    </submittedName>
</protein>
<gene>
    <name evidence="1" type="ORF">K461DRAFT_66043</name>
</gene>
<proteinExistence type="predicted"/>
<evidence type="ECO:0000313" key="1">
    <source>
        <dbReference type="EMBL" id="KAF2148580.1"/>
    </source>
</evidence>
<dbReference type="AlphaFoldDB" id="A0A9P4IU74"/>
<name>A0A9P4IU74_9PEZI</name>
<dbReference type="EMBL" id="ML996093">
    <property type="protein sequence ID" value="KAF2148580.1"/>
    <property type="molecule type" value="Genomic_DNA"/>
</dbReference>
<evidence type="ECO:0000313" key="2">
    <source>
        <dbReference type="Proteomes" id="UP000799439"/>
    </source>
</evidence>
<organism evidence="1 2">
    <name type="scientific">Myriangium duriaei CBS 260.36</name>
    <dbReference type="NCBI Taxonomy" id="1168546"/>
    <lineage>
        <taxon>Eukaryota</taxon>
        <taxon>Fungi</taxon>
        <taxon>Dikarya</taxon>
        <taxon>Ascomycota</taxon>
        <taxon>Pezizomycotina</taxon>
        <taxon>Dothideomycetes</taxon>
        <taxon>Dothideomycetidae</taxon>
        <taxon>Myriangiales</taxon>
        <taxon>Myriangiaceae</taxon>
        <taxon>Myriangium</taxon>
    </lineage>
</organism>
<accession>A0A9P4IU74</accession>
<dbReference type="Proteomes" id="UP000799439">
    <property type="component" value="Unassembled WGS sequence"/>
</dbReference>
<keyword evidence="2" id="KW-1185">Reference proteome</keyword>
<reference evidence="1" key="1">
    <citation type="journal article" date="2020" name="Stud. Mycol.">
        <title>101 Dothideomycetes genomes: a test case for predicting lifestyles and emergence of pathogens.</title>
        <authorList>
            <person name="Haridas S."/>
            <person name="Albert R."/>
            <person name="Binder M."/>
            <person name="Bloem J."/>
            <person name="Labutti K."/>
            <person name="Salamov A."/>
            <person name="Andreopoulos B."/>
            <person name="Baker S."/>
            <person name="Barry K."/>
            <person name="Bills G."/>
            <person name="Bluhm B."/>
            <person name="Cannon C."/>
            <person name="Castanera R."/>
            <person name="Culley D."/>
            <person name="Daum C."/>
            <person name="Ezra D."/>
            <person name="Gonzalez J."/>
            <person name="Henrissat B."/>
            <person name="Kuo A."/>
            <person name="Liang C."/>
            <person name="Lipzen A."/>
            <person name="Lutzoni F."/>
            <person name="Magnuson J."/>
            <person name="Mondo S."/>
            <person name="Nolan M."/>
            <person name="Ohm R."/>
            <person name="Pangilinan J."/>
            <person name="Park H.-J."/>
            <person name="Ramirez L."/>
            <person name="Alfaro M."/>
            <person name="Sun H."/>
            <person name="Tritt A."/>
            <person name="Yoshinaga Y."/>
            <person name="Zwiers L.-H."/>
            <person name="Turgeon B."/>
            <person name="Goodwin S."/>
            <person name="Spatafora J."/>
            <person name="Crous P."/>
            <person name="Grigoriev I."/>
        </authorList>
    </citation>
    <scope>NUCLEOTIDE SEQUENCE</scope>
    <source>
        <strain evidence="1">CBS 260.36</strain>
    </source>
</reference>
<sequence>MQPTIAFSSVSITCSVVGCLLPRADSPYHQLLGVYDRPISPAYVENEYRHCCGYTIFMYTFLDLLFRSEYRLFKNRSAEKVATPKLSDLDRASEVPELRPSTYFRNHFPKIIKPFVRPKVVILPCDRHTRARSSTFARFWSTEYSRSSQMDTTDK</sequence>
<comment type="caution">
    <text evidence="1">The sequence shown here is derived from an EMBL/GenBank/DDBJ whole genome shotgun (WGS) entry which is preliminary data.</text>
</comment>